<feature type="domain" description="Aminoglycoside phosphotransferase" evidence="1">
    <location>
        <begin position="43"/>
        <end position="262"/>
    </location>
</feature>
<dbReference type="PANTHER" id="PTHR21310">
    <property type="entry name" value="AMINOGLYCOSIDE PHOSPHOTRANSFERASE-RELATED-RELATED"/>
    <property type="match status" value="1"/>
</dbReference>
<dbReference type="InterPro" id="IPR051678">
    <property type="entry name" value="AGP_Transferase"/>
</dbReference>
<dbReference type="InterPro" id="IPR011009">
    <property type="entry name" value="Kinase-like_dom_sf"/>
</dbReference>
<evidence type="ECO:0000259" key="1">
    <source>
        <dbReference type="Pfam" id="PF01636"/>
    </source>
</evidence>
<accession>A0ABP7XZ95</accession>
<comment type="caution">
    <text evidence="2">The sequence shown here is derived from an EMBL/GenBank/DDBJ whole genome shotgun (WGS) entry which is preliminary data.</text>
</comment>
<dbReference type="SUPFAM" id="SSF56112">
    <property type="entry name" value="Protein kinase-like (PK-like)"/>
    <property type="match status" value="1"/>
</dbReference>
<dbReference type="InterPro" id="IPR002575">
    <property type="entry name" value="Aminoglycoside_PTrfase"/>
</dbReference>
<dbReference type="EMBL" id="BAAAZH010000032">
    <property type="protein sequence ID" value="GAA4128330.1"/>
    <property type="molecule type" value="Genomic_DNA"/>
</dbReference>
<reference evidence="3" key="1">
    <citation type="journal article" date="2019" name="Int. J. Syst. Evol. Microbiol.">
        <title>The Global Catalogue of Microorganisms (GCM) 10K type strain sequencing project: providing services to taxonomists for standard genome sequencing and annotation.</title>
        <authorList>
            <consortium name="The Broad Institute Genomics Platform"/>
            <consortium name="The Broad Institute Genome Sequencing Center for Infectious Disease"/>
            <person name="Wu L."/>
            <person name="Ma J."/>
        </authorList>
    </citation>
    <scope>NUCLEOTIDE SEQUENCE [LARGE SCALE GENOMIC DNA]</scope>
    <source>
        <strain evidence="3">JCM 16703</strain>
    </source>
</reference>
<dbReference type="Proteomes" id="UP001501495">
    <property type="component" value="Unassembled WGS sequence"/>
</dbReference>
<dbReference type="CDD" id="cd05155">
    <property type="entry name" value="APH_ChoK_like_1"/>
    <property type="match status" value="1"/>
</dbReference>
<organism evidence="2 3">
    <name type="scientific">Nocardioides fonticola</name>
    <dbReference type="NCBI Taxonomy" id="450363"/>
    <lineage>
        <taxon>Bacteria</taxon>
        <taxon>Bacillati</taxon>
        <taxon>Actinomycetota</taxon>
        <taxon>Actinomycetes</taxon>
        <taxon>Propionibacteriales</taxon>
        <taxon>Nocardioidaceae</taxon>
        <taxon>Nocardioides</taxon>
    </lineage>
</organism>
<dbReference type="Gene3D" id="3.90.1200.10">
    <property type="match status" value="1"/>
</dbReference>
<proteinExistence type="predicted"/>
<sequence>MHADDHPVTADQVARLLAQQFPEHTGAPVRPVEEFGTDHCLFRVGEHLVARMPRVSWAAEQAQRDATWLPLIARHLDVAVPVPLALGEPDAEYPFAWSLVPWMPGSTPDRVSDLDAVRFAQDLGRTVVALRDVPTDGGPAKQPGERGSSLAHWDDDVEAAITAAGDRIDGARARRAWAHCREADEHTGPPSWLHADLMLGNLLVDDGRLSAVIDWGGLGVGELAPDLLPYWTSLPWEEPRARAAFREVVGGDEAMWRRGRGWALGPALTGIPYYWESVPAFAERGRRTLARVLEDLGL</sequence>
<dbReference type="RefSeq" id="WP_344735248.1">
    <property type="nucleotide sequence ID" value="NZ_BAAAZH010000032.1"/>
</dbReference>
<evidence type="ECO:0000313" key="3">
    <source>
        <dbReference type="Proteomes" id="UP001501495"/>
    </source>
</evidence>
<keyword evidence="3" id="KW-1185">Reference proteome</keyword>
<protein>
    <submittedName>
        <fullName evidence="2">Aminoglycoside phosphotransferase family protein</fullName>
    </submittedName>
</protein>
<dbReference type="Gene3D" id="3.30.200.20">
    <property type="entry name" value="Phosphorylase Kinase, domain 1"/>
    <property type="match status" value="1"/>
</dbReference>
<gene>
    <name evidence="2" type="ORF">GCM10022215_39690</name>
</gene>
<dbReference type="PANTHER" id="PTHR21310:SF42">
    <property type="entry name" value="BIFUNCTIONAL AAC_APH"/>
    <property type="match status" value="1"/>
</dbReference>
<evidence type="ECO:0000313" key="2">
    <source>
        <dbReference type="EMBL" id="GAA4128330.1"/>
    </source>
</evidence>
<dbReference type="Pfam" id="PF01636">
    <property type="entry name" value="APH"/>
    <property type="match status" value="1"/>
</dbReference>
<name>A0ABP7XZ95_9ACTN</name>